<dbReference type="Pfam" id="PF00892">
    <property type="entry name" value="EamA"/>
    <property type="match status" value="2"/>
</dbReference>
<dbReference type="NCBIfam" id="TIGR00688">
    <property type="entry name" value="rarD"/>
    <property type="match status" value="1"/>
</dbReference>
<feature type="transmembrane region" description="Helical" evidence="8">
    <location>
        <begin position="210"/>
        <end position="229"/>
    </location>
</feature>
<reference evidence="10" key="1">
    <citation type="submission" date="2016-10" db="EMBL/GenBank/DDBJ databases">
        <title>Sequence of Gallionella enrichment culture.</title>
        <authorList>
            <person name="Poehlein A."/>
            <person name="Muehling M."/>
            <person name="Daniel R."/>
        </authorList>
    </citation>
    <scope>NUCLEOTIDE SEQUENCE</scope>
</reference>
<dbReference type="GO" id="GO:0005886">
    <property type="term" value="C:plasma membrane"/>
    <property type="evidence" value="ECO:0007669"/>
    <property type="project" value="UniProtKB-SubCell"/>
</dbReference>
<evidence type="ECO:0000256" key="2">
    <source>
        <dbReference type="ARBA" id="ARBA00007362"/>
    </source>
</evidence>
<feature type="transmembrane region" description="Helical" evidence="8">
    <location>
        <begin position="104"/>
        <end position="121"/>
    </location>
</feature>
<dbReference type="InterPro" id="IPR037185">
    <property type="entry name" value="EmrE-like"/>
</dbReference>
<feature type="transmembrane region" description="Helical" evidence="8">
    <location>
        <begin position="151"/>
        <end position="167"/>
    </location>
</feature>
<comment type="subcellular location">
    <subcellularLocation>
        <location evidence="1">Cell membrane</location>
        <topology evidence="1">Multi-pass membrane protein</topology>
    </subcellularLocation>
</comment>
<dbReference type="InterPro" id="IPR000620">
    <property type="entry name" value="EamA_dom"/>
</dbReference>
<dbReference type="SUPFAM" id="SSF103481">
    <property type="entry name" value="Multidrug resistance efflux transporter EmrE"/>
    <property type="match status" value="2"/>
</dbReference>
<evidence type="ECO:0000256" key="8">
    <source>
        <dbReference type="SAM" id="Phobius"/>
    </source>
</evidence>
<evidence type="ECO:0000259" key="9">
    <source>
        <dbReference type="Pfam" id="PF00892"/>
    </source>
</evidence>
<evidence type="ECO:0000256" key="4">
    <source>
        <dbReference type="ARBA" id="ARBA00022475"/>
    </source>
</evidence>
<comment type="similarity">
    <text evidence="2">Belongs to the EamA transporter family.</text>
</comment>
<protein>
    <submittedName>
        <fullName evidence="10">Putative DMT superfamily transporter inner membrane protein</fullName>
    </submittedName>
</protein>
<dbReference type="PANTHER" id="PTHR22911">
    <property type="entry name" value="ACYL-MALONYL CONDENSING ENZYME-RELATED"/>
    <property type="match status" value="1"/>
</dbReference>
<evidence type="ECO:0000256" key="3">
    <source>
        <dbReference type="ARBA" id="ARBA00022448"/>
    </source>
</evidence>
<accession>A0A1J5Q1A4</accession>
<gene>
    <name evidence="10" type="ORF">GALL_408000</name>
</gene>
<dbReference type="InterPro" id="IPR004626">
    <property type="entry name" value="RarD"/>
</dbReference>
<keyword evidence="6 8" id="KW-1133">Transmembrane helix</keyword>
<evidence type="ECO:0000256" key="1">
    <source>
        <dbReference type="ARBA" id="ARBA00004651"/>
    </source>
</evidence>
<feature type="domain" description="EamA" evidence="9">
    <location>
        <begin position="154"/>
        <end position="283"/>
    </location>
</feature>
<dbReference type="EMBL" id="MLJW01001599">
    <property type="protein sequence ID" value="OIQ77505.1"/>
    <property type="molecule type" value="Genomic_DNA"/>
</dbReference>
<name>A0A1J5Q1A4_9ZZZZ</name>
<sequence>MTKSSHRTGLLLGIGAYFCWGLFPLYWPLLEPALPLEILAHRVTWSLLVCIGALAFRHQLVAVWHMLKDRRVFGWLALASVCLSLNWGIFIWAINSGHVVESALGYYINPLVMIAAGVLLLGEKMRRAQWIAVAFGTVSVIVLSVDYGHPPYIALSLAFSWGFYGLIKKHLSLGALETLTIETLLMIVPAVGYILFLANRGTGQLGSSPHMTILLMTAGVVTAVPLLLFNGATSRIPLSTIGLLQYLNPTMQFVIGILIRHEKMSQGRWMGFILIWVALVLLSVDGFRSRRTIDDSIAESH</sequence>
<feature type="transmembrane region" description="Helical" evidence="8">
    <location>
        <begin position="128"/>
        <end position="145"/>
    </location>
</feature>
<evidence type="ECO:0000256" key="7">
    <source>
        <dbReference type="ARBA" id="ARBA00023136"/>
    </source>
</evidence>
<keyword evidence="4" id="KW-1003">Cell membrane</keyword>
<comment type="caution">
    <text evidence="10">The sequence shown here is derived from an EMBL/GenBank/DDBJ whole genome shotgun (WGS) entry which is preliminary data.</text>
</comment>
<keyword evidence="7 8" id="KW-0472">Membrane</keyword>
<keyword evidence="5 8" id="KW-0812">Transmembrane</keyword>
<feature type="transmembrane region" description="Helical" evidence="8">
    <location>
        <begin position="39"/>
        <end position="60"/>
    </location>
</feature>
<dbReference type="AlphaFoldDB" id="A0A1J5Q1A4"/>
<feature type="transmembrane region" description="Helical" evidence="8">
    <location>
        <begin position="241"/>
        <end position="261"/>
    </location>
</feature>
<organism evidence="10">
    <name type="scientific">mine drainage metagenome</name>
    <dbReference type="NCBI Taxonomy" id="410659"/>
    <lineage>
        <taxon>unclassified sequences</taxon>
        <taxon>metagenomes</taxon>
        <taxon>ecological metagenomes</taxon>
    </lineage>
</organism>
<evidence type="ECO:0000256" key="6">
    <source>
        <dbReference type="ARBA" id="ARBA00022989"/>
    </source>
</evidence>
<proteinExistence type="inferred from homology"/>
<evidence type="ECO:0000313" key="10">
    <source>
        <dbReference type="EMBL" id="OIQ77505.1"/>
    </source>
</evidence>
<feature type="transmembrane region" description="Helical" evidence="8">
    <location>
        <begin position="179"/>
        <end position="198"/>
    </location>
</feature>
<evidence type="ECO:0000256" key="5">
    <source>
        <dbReference type="ARBA" id="ARBA00022692"/>
    </source>
</evidence>
<feature type="transmembrane region" description="Helical" evidence="8">
    <location>
        <begin position="9"/>
        <end position="27"/>
    </location>
</feature>
<keyword evidence="3" id="KW-0813">Transport</keyword>
<feature type="domain" description="EamA" evidence="9">
    <location>
        <begin position="8"/>
        <end position="144"/>
    </location>
</feature>
<feature type="transmembrane region" description="Helical" evidence="8">
    <location>
        <begin position="267"/>
        <end position="284"/>
    </location>
</feature>
<feature type="transmembrane region" description="Helical" evidence="8">
    <location>
        <begin position="72"/>
        <end position="92"/>
    </location>
</feature>
<dbReference type="PANTHER" id="PTHR22911:SF137">
    <property type="entry name" value="SOLUTE CARRIER FAMILY 35 MEMBER G2-RELATED"/>
    <property type="match status" value="1"/>
</dbReference>